<evidence type="ECO:0000256" key="2">
    <source>
        <dbReference type="SAM" id="MobiDB-lite"/>
    </source>
</evidence>
<evidence type="ECO:0000256" key="3">
    <source>
        <dbReference type="SAM" id="SignalP"/>
    </source>
</evidence>
<feature type="chain" id="PRO_5042166613" description="SRCR domain-containing protein" evidence="3">
    <location>
        <begin position="26"/>
        <end position="374"/>
    </location>
</feature>
<feature type="domain" description="SRCR" evidence="4">
    <location>
        <begin position="42"/>
        <end position="189"/>
    </location>
</feature>
<feature type="signal peptide" evidence="3">
    <location>
        <begin position="1"/>
        <end position="25"/>
    </location>
</feature>
<evidence type="ECO:0000313" key="5">
    <source>
        <dbReference type="EMBL" id="GFR46309.1"/>
    </source>
</evidence>
<dbReference type="GO" id="GO:0016020">
    <property type="term" value="C:membrane"/>
    <property type="evidence" value="ECO:0007669"/>
    <property type="project" value="InterPro"/>
</dbReference>
<dbReference type="AlphaFoldDB" id="A0AAD3HM03"/>
<feature type="domain" description="SRCR" evidence="4">
    <location>
        <begin position="217"/>
        <end position="286"/>
    </location>
</feature>
<keyword evidence="6" id="KW-1185">Reference proteome</keyword>
<comment type="caution">
    <text evidence="5">The sequence shown here is derived from an EMBL/GenBank/DDBJ whole genome shotgun (WGS) entry which is preliminary data.</text>
</comment>
<evidence type="ECO:0000256" key="1">
    <source>
        <dbReference type="ARBA" id="ARBA00023157"/>
    </source>
</evidence>
<organism evidence="5 6">
    <name type="scientific">Astrephomene gubernaculifera</name>
    <dbReference type="NCBI Taxonomy" id="47775"/>
    <lineage>
        <taxon>Eukaryota</taxon>
        <taxon>Viridiplantae</taxon>
        <taxon>Chlorophyta</taxon>
        <taxon>core chlorophytes</taxon>
        <taxon>Chlorophyceae</taxon>
        <taxon>CS clade</taxon>
        <taxon>Chlamydomonadales</taxon>
        <taxon>Astrephomenaceae</taxon>
        <taxon>Astrephomene</taxon>
    </lineage>
</organism>
<proteinExistence type="predicted"/>
<sequence>MWSRMAHTAWLLSATLLILLSVTDATTAALGPPPAVVFKNGIGLEGGVLSGNIVYGRLLVSSTDLWVTNGTKGAVYRTVCDDSFNDDTAKTMCSLLGYNYGRKYYGGSVTYRQGATAQPLGYLSCHKESSAHRRSLMGADDSSHQQGHSRSLTSMLLGYVDLPKKNKNVCTFTMGDCPAIGPLAGVQCSNKTLPPAPSPPPSPPNPPPAPPPKSNYLRMYGGNVLYSTSVESNICNQSANKDCRWFGRVEVQVAGAGGKPVWAPLCAPKAGSTLADQLGRMVCLQLFDWDPVADGSHGIVGSSTSATPFKIPSGKVNATGDFSPAQYTRWATVTGGNFTTAKKVQDLTLKVTAAQCSTGAMLAVHCEIALTRKN</sequence>
<reference evidence="5 6" key="1">
    <citation type="journal article" date="2021" name="Sci. Rep.">
        <title>Genome sequencing of the multicellular alga Astrephomene provides insights into convergent evolution of germ-soma differentiation.</title>
        <authorList>
            <person name="Yamashita S."/>
            <person name="Yamamoto K."/>
            <person name="Matsuzaki R."/>
            <person name="Suzuki S."/>
            <person name="Yamaguchi H."/>
            <person name="Hirooka S."/>
            <person name="Minakuchi Y."/>
            <person name="Miyagishima S."/>
            <person name="Kawachi M."/>
            <person name="Toyoda A."/>
            <person name="Nozaki H."/>
        </authorList>
    </citation>
    <scope>NUCLEOTIDE SEQUENCE [LARGE SCALE GENOMIC DNA]</scope>
    <source>
        <strain evidence="5 6">NIES-4017</strain>
    </source>
</reference>
<dbReference type="Proteomes" id="UP001054857">
    <property type="component" value="Unassembled WGS sequence"/>
</dbReference>
<feature type="compositionally biased region" description="Pro residues" evidence="2">
    <location>
        <begin position="194"/>
        <end position="213"/>
    </location>
</feature>
<evidence type="ECO:0000259" key="4">
    <source>
        <dbReference type="PROSITE" id="PS50287"/>
    </source>
</evidence>
<evidence type="ECO:0000313" key="6">
    <source>
        <dbReference type="Proteomes" id="UP001054857"/>
    </source>
</evidence>
<accession>A0AAD3HM03</accession>
<dbReference type="Gene3D" id="3.10.250.10">
    <property type="entry name" value="SRCR-like domain"/>
    <property type="match status" value="1"/>
</dbReference>
<dbReference type="SUPFAM" id="SSF56487">
    <property type="entry name" value="SRCR-like"/>
    <property type="match status" value="1"/>
</dbReference>
<gene>
    <name evidence="5" type="ORF">Agub_g7874</name>
</gene>
<dbReference type="InterPro" id="IPR036772">
    <property type="entry name" value="SRCR-like_dom_sf"/>
</dbReference>
<dbReference type="InterPro" id="IPR001190">
    <property type="entry name" value="SRCR"/>
</dbReference>
<dbReference type="PROSITE" id="PS50287">
    <property type="entry name" value="SRCR_2"/>
    <property type="match status" value="2"/>
</dbReference>
<name>A0AAD3HM03_9CHLO</name>
<keyword evidence="3" id="KW-0732">Signal</keyword>
<feature type="region of interest" description="Disordered" evidence="2">
    <location>
        <begin position="191"/>
        <end position="214"/>
    </location>
</feature>
<dbReference type="EMBL" id="BMAR01000013">
    <property type="protein sequence ID" value="GFR46309.1"/>
    <property type="molecule type" value="Genomic_DNA"/>
</dbReference>
<keyword evidence="1" id="KW-1015">Disulfide bond</keyword>
<protein>
    <recommendedName>
        <fullName evidence="4">SRCR domain-containing protein</fullName>
    </recommendedName>
</protein>